<reference evidence="3 4" key="1">
    <citation type="submission" date="2020-01" db="EMBL/GenBank/DDBJ databases">
        <title>Genome sequence of Desulfovibrio aerotolerans DSM 16695(T).</title>
        <authorList>
            <person name="Karnachuk O."/>
            <person name="Avakyan M."/>
            <person name="Mardanov A."/>
            <person name="Kadnikov V."/>
            <person name="Ravin N."/>
        </authorList>
    </citation>
    <scope>NUCLEOTIDE SEQUENCE [LARGE SCALE GENOMIC DNA]</scope>
    <source>
        <strain evidence="3 4">DSM 16695</strain>
    </source>
</reference>
<dbReference type="InterPro" id="IPR039561">
    <property type="entry name" value="Peptidase_M15C"/>
</dbReference>
<keyword evidence="1" id="KW-0732">Signal</keyword>
<dbReference type="SUPFAM" id="SSF55166">
    <property type="entry name" value="Hedgehog/DD-peptidase"/>
    <property type="match status" value="1"/>
</dbReference>
<dbReference type="GO" id="GO:0008233">
    <property type="term" value="F:peptidase activity"/>
    <property type="evidence" value="ECO:0007669"/>
    <property type="project" value="InterPro"/>
</dbReference>
<evidence type="ECO:0000256" key="1">
    <source>
        <dbReference type="SAM" id="SignalP"/>
    </source>
</evidence>
<evidence type="ECO:0000313" key="4">
    <source>
        <dbReference type="Proteomes" id="UP000482487"/>
    </source>
</evidence>
<dbReference type="OrthoDB" id="9799970at2"/>
<proteinExistence type="predicted"/>
<feature type="domain" description="Peptidase M15C" evidence="2">
    <location>
        <begin position="194"/>
        <end position="262"/>
    </location>
</feature>
<comment type="caution">
    <text evidence="3">The sequence shown here is derived from an EMBL/GenBank/DDBJ whole genome shotgun (WGS) entry which is preliminary data.</text>
</comment>
<dbReference type="Pfam" id="PF13539">
    <property type="entry name" value="Peptidase_M15_4"/>
    <property type="match status" value="1"/>
</dbReference>
<organism evidence="3 4">
    <name type="scientific">Solidesulfovibrio aerotolerans</name>
    <dbReference type="NCBI Taxonomy" id="295255"/>
    <lineage>
        <taxon>Bacteria</taxon>
        <taxon>Pseudomonadati</taxon>
        <taxon>Thermodesulfobacteriota</taxon>
        <taxon>Desulfovibrionia</taxon>
        <taxon>Desulfovibrionales</taxon>
        <taxon>Desulfovibrionaceae</taxon>
        <taxon>Solidesulfovibrio</taxon>
    </lineage>
</organism>
<dbReference type="EMBL" id="WVUD01000013">
    <property type="protein sequence ID" value="MYL83334.1"/>
    <property type="molecule type" value="Genomic_DNA"/>
</dbReference>
<dbReference type="Gene3D" id="3.30.1380.10">
    <property type="match status" value="1"/>
</dbReference>
<evidence type="ECO:0000313" key="3">
    <source>
        <dbReference type="EMBL" id="MYL83334.1"/>
    </source>
</evidence>
<gene>
    <name evidence="3" type="ORF">GTA51_09365</name>
</gene>
<name>A0A7C9MV63_9BACT</name>
<feature type="chain" id="PRO_5028927126" evidence="1">
    <location>
        <begin position="25"/>
        <end position="300"/>
    </location>
</feature>
<dbReference type="InterPro" id="IPR009045">
    <property type="entry name" value="Zn_M74/Hedgehog-like"/>
</dbReference>
<dbReference type="RefSeq" id="WP_160960521.1">
    <property type="nucleotide sequence ID" value="NZ_WVUD01000013.1"/>
</dbReference>
<accession>A0A7C9MV63</accession>
<sequence>MPLRILRLSCLCALLLALALTAPAQSLGQTLAPQAKRDLAVLATAYPGVMAAIEVDPAGRATVVLTDGTRLPYDDGRAKSPEELLDKPDIKDMLAQPYPLGPVVAEPALHFSPGRIRVQPLFLALYGHDKAAVTANCRPVPFLGQTMAFNTRYGAADAFARVEAQLRRLLAADPSLRRFLLPASGGVVWRVIAGTRRLSVHSFAAAVDVSPKGNPYWRNFPPGTNILATRQGFPPAVVAVFEAEGFIWGGKWSEFDVMHFEYRPELVLLARLARGETLALADIGRLVHPVGAVRPGAAGQ</sequence>
<evidence type="ECO:0000259" key="2">
    <source>
        <dbReference type="Pfam" id="PF13539"/>
    </source>
</evidence>
<keyword evidence="4" id="KW-1185">Reference proteome</keyword>
<protein>
    <submittedName>
        <fullName evidence="3">M15 family peptidase</fullName>
    </submittedName>
</protein>
<dbReference type="AlphaFoldDB" id="A0A7C9MV63"/>
<feature type="signal peptide" evidence="1">
    <location>
        <begin position="1"/>
        <end position="24"/>
    </location>
</feature>
<dbReference type="Proteomes" id="UP000482487">
    <property type="component" value="Unassembled WGS sequence"/>
</dbReference>